<keyword evidence="2" id="KW-0812">Transmembrane</keyword>
<evidence type="ECO:0000313" key="4">
    <source>
        <dbReference type="EMBL" id="GIL38306.1"/>
    </source>
</evidence>
<dbReference type="Gene3D" id="3.90.550.10">
    <property type="entry name" value="Spore Coat Polysaccharide Biosynthesis Protein SpsA, Chain A"/>
    <property type="match status" value="1"/>
</dbReference>
<comment type="similarity">
    <text evidence="1">Belongs to the glycosyltransferase 2 family. WaaE/KdtX subfamily.</text>
</comment>
<feature type="transmembrane region" description="Helical" evidence="2">
    <location>
        <begin position="228"/>
        <end position="247"/>
    </location>
</feature>
<organism evidence="4 5">
    <name type="scientific">Roseiterribacter gracilis</name>
    <dbReference type="NCBI Taxonomy" id="2812848"/>
    <lineage>
        <taxon>Bacteria</taxon>
        <taxon>Pseudomonadati</taxon>
        <taxon>Pseudomonadota</taxon>
        <taxon>Alphaproteobacteria</taxon>
        <taxon>Rhodospirillales</taxon>
        <taxon>Roseiterribacteraceae</taxon>
        <taxon>Roseiterribacter</taxon>
    </lineage>
</organism>
<evidence type="ECO:0000313" key="5">
    <source>
        <dbReference type="Proteomes" id="UP000681075"/>
    </source>
</evidence>
<dbReference type="Proteomes" id="UP000681075">
    <property type="component" value="Unassembled WGS sequence"/>
</dbReference>
<comment type="caution">
    <text evidence="4">The sequence shown here is derived from an EMBL/GenBank/DDBJ whole genome shotgun (WGS) entry which is preliminary data.</text>
</comment>
<keyword evidence="2" id="KW-0472">Membrane</keyword>
<dbReference type="PANTHER" id="PTHR43630:SF2">
    <property type="entry name" value="GLYCOSYLTRANSFERASE"/>
    <property type="match status" value="1"/>
</dbReference>
<sequence>MTKLTACICAHNEERHLGACLEQLKFCDQVVVALDKCTDRSKEIALAHGATIVEGAWATWGERRDASNTPATGDWCLEVDADERIPPELAAEIRRTIETTSFDYHLIPVDNFVGERLVRYGWGAAWGKSAHVALYRRGYKHWGRNYSHPKVKMDGSKGPMLEGRIQHKVDDDISDMIHRLDRYTTELALDLRHNWAQGKPKDPMRRWVGRFFARFYKTYVLRKGYKEGGYGVLIALMAAIYPILSYLKATLEDGKK</sequence>
<dbReference type="GO" id="GO:0016740">
    <property type="term" value="F:transferase activity"/>
    <property type="evidence" value="ECO:0007669"/>
    <property type="project" value="UniProtKB-KW"/>
</dbReference>
<dbReference type="EMBL" id="BOPV01000001">
    <property type="protein sequence ID" value="GIL38306.1"/>
    <property type="molecule type" value="Genomic_DNA"/>
</dbReference>
<keyword evidence="2" id="KW-1133">Transmembrane helix</keyword>
<keyword evidence="4" id="KW-0808">Transferase</keyword>
<feature type="domain" description="Glycosyltransferase 2-like" evidence="3">
    <location>
        <begin position="6"/>
        <end position="104"/>
    </location>
</feature>
<keyword evidence="5" id="KW-1185">Reference proteome</keyword>
<protein>
    <submittedName>
        <fullName evidence="4">Glycosyl transferase family 2</fullName>
    </submittedName>
</protein>
<dbReference type="AlphaFoldDB" id="A0A8S8XAX3"/>
<evidence type="ECO:0000259" key="3">
    <source>
        <dbReference type="Pfam" id="PF00535"/>
    </source>
</evidence>
<name>A0A8S8XAX3_9PROT</name>
<reference evidence="4" key="1">
    <citation type="submission" date="2021-02" db="EMBL/GenBank/DDBJ databases">
        <title>Genome sequence of Rhodospirillales sp. strain TMPK1 isolated from soil.</title>
        <authorList>
            <person name="Nakai R."/>
            <person name="Kusada H."/>
            <person name="Tamaki H."/>
        </authorList>
    </citation>
    <scope>NUCLEOTIDE SEQUENCE</scope>
    <source>
        <strain evidence="4">TMPK1</strain>
    </source>
</reference>
<dbReference type="SUPFAM" id="SSF53448">
    <property type="entry name" value="Nucleotide-diphospho-sugar transferases"/>
    <property type="match status" value="1"/>
</dbReference>
<accession>A0A8S8XAX3</accession>
<evidence type="ECO:0000256" key="1">
    <source>
        <dbReference type="ARBA" id="ARBA00038494"/>
    </source>
</evidence>
<dbReference type="InterPro" id="IPR001173">
    <property type="entry name" value="Glyco_trans_2-like"/>
</dbReference>
<dbReference type="CDD" id="cd02511">
    <property type="entry name" value="Beta4Glucosyltransferase"/>
    <property type="match status" value="1"/>
</dbReference>
<proteinExistence type="inferred from homology"/>
<dbReference type="RefSeq" id="WP_420241284.1">
    <property type="nucleotide sequence ID" value="NZ_BOPV01000001.1"/>
</dbReference>
<dbReference type="InterPro" id="IPR029044">
    <property type="entry name" value="Nucleotide-diphossugar_trans"/>
</dbReference>
<gene>
    <name evidence="4" type="ORF">TMPK1_05430</name>
</gene>
<evidence type="ECO:0000256" key="2">
    <source>
        <dbReference type="SAM" id="Phobius"/>
    </source>
</evidence>
<dbReference type="PANTHER" id="PTHR43630">
    <property type="entry name" value="POLY-BETA-1,6-N-ACETYL-D-GLUCOSAMINE SYNTHASE"/>
    <property type="match status" value="1"/>
</dbReference>
<dbReference type="Pfam" id="PF00535">
    <property type="entry name" value="Glycos_transf_2"/>
    <property type="match status" value="1"/>
</dbReference>